<keyword evidence="1" id="KW-0560">Oxidoreductase</keyword>
<reference evidence="2" key="1">
    <citation type="submission" date="2020-11" db="EMBL/GenBank/DDBJ databases">
        <authorList>
            <consortium name="DOE Joint Genome Institute"/>
            <person name="Ahrendt S."/>
            <person name="Riley R."/>
            <person name="Andreopoulos W."/>
            <person name="Labutti K."/>
            <person name="Pangilinan J."/>
            <person name="Ruiz-Duenas F.J."/>
            <person name="Barrasa J.M."/>
            <person name="Sanchez-Garcia M."/>
            <person name="Camarero S."/>
            <person name="Miyauchi S."/>
            <person name="Serrano A."/>
            <person name="Linde D."/>
            <person name="Babiker R."/>
            <person name="Drula E."/>
            <person name="Ayuso-Fernandez I."/>
            <person name="Pacheco R."/>
            <person name="Padilla G."/>
            <person name="Ferreira P."/>
            <person name="Barriuso J."/>
            <person name="Kellner H."/>
            <person name="Castanera R."/>
            <person name="Alfaro M."/>
            <person name="Ramirez L."/>
            <person name="Pisabarro A.G."/>
            <person name="Kuo A."/>
            <person name="Tritt A."/>
            <person name="Lipzen A."/>
            <person name="He G."/>
            <person name="Yan M."/>
            <person name="Ng V."/>
            <person name="Cullen D."/>
            <person name="Martin F."/>
            <person name="Rosso M.-N."/>
            <person name="Henrissat B."/>
            <person name="Hibbett D."/>
            <person name="Martinez A.T."/>
            <person name="Grigoriev I.V."/>
        </authorList>
    </citation>
    <scope>NUCLEOTIDE SEQUENCE</scope>
    <source>
        <strain evidence="2">MF-IS2</strain>
    </source>
</reference>
<accession>A0A9P5X501</accession>
<dbReference type="GO" id="GO:0016491">
    <property type="term" value="F:oxidoreductase activity"/>
    <property type="evidence" value="ECO:0007669"/>
    <property type="project" value="UniProtKB-KW"/>
</dbReference>
<sequence length="338" mass="37080">MTSKKSFKPDRDLADLTGKVVFVTGSNRGIGLQTVKHLARKGATVYLGSRSEEAGKAAVSQLEKEGIPKGRVIYAWCDFSTTGKAKETGEKLLGQIDRLDIYVLNGAMYVVGFLDSCEAIEDPLLPDLLTANHFGNLRLLQILLPLIEETSDKYGEARIVTVSSMAHTLSRAKDPDIQFKTPDDFRQDYGPGGGFRGAFAYYAVSKLCQQMTHTVLHKRNKHPNLIFISVDPGMVNTFSNTFLITRILSPIINLFFDSPEVGAYNTLFAAASPKVKEKRDKYDGKFLTPVGKLTPVGANVTLEKAEEMLETSQAFLEKEDMFPLLPRGGKEGAASSSS</sequence>
<evidence type="ECO:0000313" key="2">
    <source>
        <dbReference type="EMBL" id="KAF9443487.1"/>
    </source>
</evidence>
<dbReference type="SUPFAM" id="SSF51735">
    <property type="entry name" value="NAD(P)-binding Rossmann-fold domains"/>
    <property type="match status" value="1"/>
</dbReference>
<comment type="caution">
    <text evidence="2">The sequence shown here is derived from an EMBL/GenBank/DDBJ whole genome shotgun (WGS) entry which is preliminary data.</text>
</comment>
<keyword evidence="3" id="KW-1185">Reference proteome</keyword>
<evidence type="ECO:0000256" key="1">
    <source>
        <dbReference type="ARBA" id="ARBA00023002"/>
    </source>
</evidence>
<proteinExistence type="predicted"/>
<evidence type="ECO:0000313" key="3">
    <source>
        <dbReference type="Proteomes" id="UP000807342"/>
    </source>
</evidence>
<dbReference type="EMBL" id="MU151468">
    <property type="protein sequence ID" value="KAF9443487.1"/>
    <property type="molecule type" value="Genomic_DNA"/>
</dbReference>
<name>A0A9P5X501_9AGAR</name>
<dbReference type="PANTHER" id="PTHR43157">
    <property type="entry name" value="PHOSPHATIDYLINOSITOL-GLYCAN BIOSYNTHESIS CLASS F PROTEIN-RELATED"/>
    <property type="match status" value="1"/>
</dbReference>
<dbReference type="PRINTS" id="PR00081">
    <property type="entry name" value="GDHRDH"/>
</dbReference>
<dbReference type="InterPro" id="IPR036291">
    <property type="entry name" value="NAD(P)-bd_dom_sf"/>
</dbReference>
<dbReference type="Proteomes" id="UP000807342">
    <property type="component" value="Unassembled WGS sequence"/>
</dbReference>
<gene>
    <name evidence="2" type="ORF">P691DRAFT_764213</name>
</gene>
<dbReference type="OrthoDB" id="191139at2759"/>
<dbReference type="Pfam" id="PF00106">
    <property type="entry name" value="adh_short"/>
    <property type="match status" value="1"/>
</dbReference>
<dbReference type="AlphaFoldDB" id="A0A9P5X501"/>
<dbReference type="InterPro" id="IPR002347">
    <property type="entry name" value="SDR_fam"/>
</dbReference>
<protein>
    <submittedName>
        <fullName evidence="2">NAD(P)-binding protein</fullName>
    </submittedName>
</protein>
<dbReference type="PANTHER" id="PTHR43157:SF31">
    <property type="entry name" value="PHOSPHATIDYLINOSITOL-GLYCAN BIOSYNTHESIS CLASS F PROTEIN"/>
    <property type="match status" value="1"/>
</dbReference>
<organism evidence="2 3">
    <name type="scientific">Macrolepiota fuliginosa MF-IS2</name>
    <dbReference type="NCBI Taxonomy" id="1400762"/>
    <lineage>
        <taxon>Eukaryota</taxon>
        <taxon>Fungi</taxon>
        <taxon>Dikarya</taxon>
        <taxon>Basidiomycota</taxon>
        <taxon>Agaricomycotina</taxon>
        <taxon>Agaricomycetes</taxon>
        <taxon>Agaricomycetidae</taxon>
        <taxon>Agaricales</taxon>
        <taxon>Agaricineae</taxon>
        <taxon>Agaricaceae</taxon>
        <taxon>Macrolepiota</taxon>
    </lineage>
</organism>
<dbReference type="Gene3D" id="3.40.50.720">
    <property type="entry name" value="NAD(P)-binding Rossmann-like Domain"/>
    <property type="match status" value="1"/>
</dbReference>